<dbReference type="InterPro" id="IPR036388">
    <property type="entry name" value="WH-like_DNA-bd_sf"/>
</dbReference>
<dbReference type="PIRSF" id="PIRSF036625">
    <property type="entry name" value="GAF_ANTAR"/>
    <property type="match status" value="1"/>
</dbReference>
<dbReference type="SMART" id="SM00065">
    <property type="entry name" value="GAF"/>
    <property type="match status" value="1"/>
</dbReference>
<evidence type="ECO:0000259" key="6">
    <source>
        <dbReference type="PROSITE" id="PS50921"/>
    </source>
</evidence>
<dbReference type="GO" id="GO:0003723">
    <property type="term" value="F:RNA binding"/>
    <property type="evidence" value="ECO:0007669"/>
    <property type="project" value="InterPro"/>
</dbReference>
<dbReference type="AlphaFoldDB" id="A0A4Q7UXR2"/>
<protein>
    <submittedName>
        <fullName evidence="7">GAF domain-containing protein</fullName>
    </submittedName>
</protein>
<evidence type="ECO:0000313" key="7">
    <source>
        <dbReference type="EMBL" id="RZT86696.1"/>
    </source>
</evidence>
<keyword evidence="3" id="KW-0805">Transcription regulation</keyword>
<gene>
    <name evidence="7" type="ORF">EV383_3593</name>
</gene>
<dbReference type="InterPro" id="IPR012074">
    <property type="entry name" value="GAF_ANTAR"/>
</dbReference>
<reference evidence="7 8" key="1">
    <citation type="submission" date="2019-02" db="EMBL/GenBank/DDBJ databases">
        <title>Sequencing the genomes of 1000 actinobacteria strains.</title>
        <authorList>
            <person name="Klenk H.-P."/>
        </authorList>
    </citation>
    <scope>NUCLEOTIDE SEQUENCE [LARGE SCALE GENOMIC DNA]</scope>
    <source>
        <strain evidence="7 8">DSM 45779</strain>
    </source>
</reference>
<keyword evidence="4" id="KW-0804">Transcription</keyword>
<sequence length="272" mass="28925">MPEREHQVNQAFVTLADSLVDDYDIIDLLDQLVAHCVSLLAAESAGIVLGDARGQLRAVAASSEAAQAMELLQVQADQGPCLDSFSTATAISVPDIGQAADRWPRVVDVLTRAGFAGSVHAIPLRLRGQAIGALNLFHRSPGPLPERDLALGQALADVATIGILSERAIRRGEVVTEQLQTALDSRVVIEQAKGVLSQQLDAGMDVAFERLRRYSRNNNLRLSEVARQVVAGELATGDIAPEATGDIAPESVSPEAVGRQNARADPSSCVRR</sequence>
<dbReference type="InterPro" id="IPR003018">
    <property type="entry name" value="GAF"/>
</dbReference>
<evidence type="ECO:0000256" key="4">
    <source>
        <dbReference type="ARBA" id="ARBA00023163"/>
    </source>
</evidence>
<evidence type="ECO:0000256" key="2">
    <source>
        <dbReference type="ARBA" id="ARBA00022777"/>
    </source>
</evidence>
<dbReference type="InterPro" id="IPR011006">
    <property type="entry name" value="CheY-like_superfamily"/>
</dbReference>
<evidence type="ECO:0000256" key="5">
    <source>
        <dbReference type="SAM" id="MobiDB-lite"/>
    </source>
</evidence>
<dbReference type="PROSITE" id="PS50921">
    <property type="entry name" value="ANTAR"/>
    <property type="match status" value="1"/>
</dbReference>
<keyword evidence="8" id="KW-1185">Reference proteome</keyword>
<dbReference type="Gene3D" id="1.10.10.10">
    <property type="entry name" value="Winged helix-like DNA-binding domain superfamily/Winged helix DNA-binding domain"/>
    <property type="match status" value="1"/>
</dbReference>
<keyword evidence="1" id="KW-0808">Transferase</keyword>
<keyword evidence="2" id="KW-0418">Kinase</keyword>
<dbReference type="SMART" id="SM01012">
    <property type="entry name" value="ANTAR"/>
    <property type="match status" value="1"/>
</dbReference>
<dbReference type="Pfam" id="PF03861">
    <property type="entry name" value="ANTAR"/>
    <property type="match status" value="1"/>
</dbReference>
<comment type="caution">
    <text evidence="7">The sequence shown here is derived from an EMBL/GenBank/DDBJ whole genome shotgun (WGS) entry which is preliminary data.</text>
</comment>
<dbReference type="OrthoDB" id="3683444at2"/>
<dbReference type="InterPro" id="IPR029016">
    <property type="entry name" value="GAF-like_dom_sf"/>
</dbReference>
<dbReference type="Pfam" id="PF13185">
    <property type="entry name" value="GAF_2"/>
    <property type="match status" value="1"/>
</dbReference>
<dbReference type="Proteomes" id="UP000291591">
    <property type="component" value="Unassembled WGS sequence"/>
</dbReference>
<proteinExistence type="predicted"/>
<dbReference type="GO" id="GO:0016301">
    <property type="term" value="F:kinase activity"/>
    <property type="evidence" value="ECO:0007669"/>
    <property type="project" value="UniProtKB-KW"/>
</dbReference>
<evidence type="ECO:0000313" key="8">
    <source>
        <dbReference type="Proteomes" id="UP000291591"/>
    </source>
</evidence>
<feature type="region of interest" description="Disordered" evidence="5">
    <location>
        <begin position="241"/>
        <end position="272"/>
    </location>
</feature>
<name>A0A4Q7UXR2_PSEST</name>
<accession>A0A4Q7UXR2</accession>
<evidence type="ECO:0000256" key="1">
    <source>
        <dbReference type="ARBA" id="ARBA00022679"/>
    </source>
</evidence>
<organism evidence="7 8">
    <name type="scientific">Pseudonocardia sediminis</name>
    <dbReference type="NCBI Taxonomy" id="1397368"/>
    <lineage>
        <taxon>Bacteria</taxon>
        <taxon>Bacillati</taxon>
        <taxon>Actinomycetota</taxon>
        <taxon>Actinomycetes</taxon>
        <taxon>Pseudonocardiales</taxon>
        <taxon>Pseudonocardiaceae</taxon>
        <taxon>Pseudonocardia</taxon>
    </lineage>
</organism>
<evidence type="ECO:0000256" key="3">
    <source>
        <dbReference type="ARBA" id="ARBA00023015"/>
    </source>
</evidence>
<dbReference type="SUPFAM" id="SSF55781">
    <property type="entry name" value="GAF domain-like"/>
    <property type="match status" value="1"/>
</dbReference>
<dbReference type="SUPFAM" id="SSF52172">
    <property type="entry name" value="CheY-like"/>
    <property type="match status" value="1"/>
</dbReference>
<dbReference type="RefSeq" id="WP_130290953.1">
    <property type="nucleotide sequence ID" value="NZ_SHKL01000001.1"/>
</dbReference>
<dbReference type="InterPro" id="IPR005561">
    <property type="entry name" value="ANTAR"/>
</dbReference>
<feature type="domain" description="ANTAR" evidence="6">
    <location>
        <begin position="169"/>
        <end position="230"/>
    </location>
</feature>
<dbReference type="Gene3D" id="3.30.450.40">
    <property type="match status" value="1"/>
</dbReference>
<dbReference type="EMBL" id="SHKL01000001">
    <property type="protein sequence ID" value="RZT86696.1"/>
    <property type="molecule type" value="Genomic_DNA"/>
</dbReference>